<evidence type="ECO:0000256" key="1">
    <source>
        <dbReference type="ARBA" id="ARBA00022598"/>
    </source>
</evidence>
<keyword evidence="4" id="KW-0648">Protein biosynthesis</keyword>
<dbReference type="SUPFAM" id="SSF48163">
    <property type="entry name" value="An anticodon-binding domain of class I aminoacyl-tRNA synthetases"/>
    <property type="match status" value="1"/>
</dbReference>
<dbReference type="Gene3D" id="1.10.10.350">
    <property type="match status" value="1"/>
</dbReference>
<dbReference type="GO" id="GO:0005829">
    <property type="term" value="C:cytosol"/>
    <property type="evidence" value="ECO:0007669"/>
    <property type="project" value="TreeGrafter"/>
</dbReference>
<evidence type="ECO:0000259" key="6">
    <source>
        <dbReference type="Pfam" id="PF19269"/>
    </source>
</evidence>
<feature type="domain" description="Aminoacyl-tRNA synthetase class I anticodon-binding" evidence="6">
    <location>
        <begin position="24"/>
        <end position="144"/>
    </location>
</feature>
<dbReference type="InterPro" id="IPR045462">
    <property type="entry name" value="aa-tRNA-synth_I_cd-bd"/>
</dbReference>
<dbReference type="GO" id="GO:0005524">
    <property type="term" value="F:ATP binding"/>
    <property type="evidence" value="ECO:0007669"/>
    <property type="project" value="UniProtKB-KW"/>
</dbReference>
<reference evidence="7 8" key="1">
    <citation type="journal article" date="2015" name="Nature">
        <title>rRNA introns, odd ribosomes, and small enigmatic genomes across a large radiation of phyla.</title>
        <authorList>
            <person name="Brown C.T."/>
            <person name="Hug L.A."/>
            <person name="Thomas B.C."/>
            <person name="Sharon I."/>
            <person name="Castelle C.J."/>
            <person name="Singh A."/>
            <person name="Wilkins M.J."/>
            <person name="Williams K.H."/>
            <person name="Banfield J.F."/>
        </authorList>
    </citation>
    <scope>NUCLEOTIDE SEQUENCE [LARGE SCALE GENOMIC DNA]</scope>
</reference>
<dbReference type="PANTHER" id="PTHR43311:SF1">
    <property type="entry name" value="GLUTAMYL-Q TRNA(ASP) SYNTHETASE"/>
    <property type="match status" value="1"/>
</dbReference>
<feature type="non-terminal residue" evidence="7">
    <location>
        <position position="1"/>
    </location>
</feature>
<dbReference type="GO" id="GO:0006424">
    <property type="term" value="P:glutamyl-tRNA aminoacylation"/>
    <property type="evidence" value="ECO:0007669"/>
    <property type="project" value="TreeGrafter"/>
</dbReference>
<dbReference type="InterPro" id="IPR049940">
    <property type="entry name" value="GluQ/Sye"/>
</dbReference>
<dbReference type="Proteomes" id="UP000034013">
    <property type="component" value="Unassembled WGS sequence"/>
</dbReference>
<accession>A0A0G0TG51</accession>
<dbReference type="Pfam" id="PF19269">
    <property type="entry name" value="Anticodon_2"/>
    <property type="match status" value="1"/>
</dbReference>
<keyword evidence="5" id="KW-0030">Aminoacyl-tRNA synthetase</keyword>
<proteinExistence type="predicted"/>
<evidence type="ECO:0000256" key="4">
    <source>
        <dbReference type="ARBA" id="ARBA00022917"/>
    </source>
</evidence>
<evidence type="ECO:0000313" key="7">
    <source>
        <dbReference type="EMBL" id="KKR73811.1"/>
    </source>
</evidence>
<dbReference type="PANTHER" id="PTHR43311">
    <property type="entry name" value="GLUTAMATE--TRNA LIGASE"/>
    <property type="match status" value="1"/>
</dbReference>
<protein>
    <submittedName>
        <fullName evidence="7">Glutamate-tRNA ligase</fullName>
    </submittedName>
</protein>
<evidence type="ECO:0000313" key="8">
    <source>
        <dbReference type="Proteomes" id="UP000034013"/>
    </source>
</evidence>
<dbReference type="AlphaFoldDB" id="A0A0G0TG51"/>
<sequence>YIRQMSDEDLNSKFQSQSPQFTKLDQSDQLSITKLIKDRVKKTSDINEFAKFFWEAPVVDKNLFSEKYTEHLEVAQDTILAIEQWNNETINEQLLKSVKDNGFKTGDFFMTLRIAITGQKFTPPINDSIIILGQEETLTRLQKAFSS</sequence>
<comment type="caution">
    <text evidence="7">The sequence shown here is derived from an EMBL/GenBank/DDBJ whole genome shotgun (WGS) entry which is preliminary data.</text>
</comment>
<evidence type="ECO:0000256" key="5">
    <source>
        <dbReference type="ARBA" id="ARBA00023146"/>
    </source>
</evidence>
<gene>
    <name evidence="7" type="ORF">UU16_C0013G0025</name>
</gene>
<evidence type="ECO:0000256" key="3">
    <source>
        <dbReference type="ARBA" id="ARBA00022840"/>
    </source>
</evidence>
<keyword evidence="3" id="KW-0067">ATP-binding</keyword>
<dbReference type="InterPro" id="IPR020751">
    <property type="entry name" value="aa-tRNA-synth_I_codon-bd_sub2"/>
</dbReference>
<name>A0A0G0TG51_9BACT</name>
<keyword evidence="2" id="KW-0547">Nucleotide-binding</keyword>
<dbReference type="InterPro" id="IPR008925">
    <property type="entry name" value="aa_tRNA-synth_I_cd-bd_sf"/>
</dbReference>
<evidence type="ECO:0000256" key="2">
    <source>
        <dbReference type="ARBA" id="ARBA00022741"/>
    </source>
</evidence>
<dbReference type="GO" id="GO:0000049">
    <property type="term" value="F:tRNA binding"/>
    <property type="evidence" value="ECO:0007669"/>
    <property type="project" value="InterPro"/>
</dbReference>
<dbReference type="EMBL" id="LBZO01000013">
    <property type="protein sequence ID" value="KKR73811.1"/>
    <property type="molecule type" value="Genomic_DNA"/>
</dbReference>
<keyword evidence="1 7" id="KW-0436">Ligase</keyword>
<dbReference type="GO" id="GO:0004818">
    <property type="term" value="F:glutamate-tRNA ligase activity"/>
    <property type="evidence" value="ECO:0007669"/>
    <property type="project" value="TreeGrafter"/>
</dbReference>
<organism evidence="7 8">
    <name type="scientific">Candidatus Woesebacteria bacterium GW2011_GWA2_40_7</name>
    <dbReference type="NCBI Taxonomy" id="1618562"/>
    <lineage>
        <taxon>Bacteria</taxon>
        <taxon>Candidatus Woeseibacteriota</taxon>
    </lineage>
</organism>